<feature type="compositionally biased region" description="Pro residues" evidence="1">
    <location>
        <begin position="21"/>
        <end position="37"/>
    </location>
</feature>
<sequence length="590" mass="65347">MSLGEDQPHDVAGSDEAISPVPEPPVQAPSPSAPPAAPRRTAQLPQTADRFSFHSTALTTSSDGLSVVQVNRFGEILDVRHIGPDPRTDSWVLRFAEIGKIMAQARWTWSVALAAMGDMTVAEHFGVARLPEPSGQGRQPRAVALHHDFPGGVELSFGAPRPPRTAPAPIAQANDDEDEEPFPALLLEVDCPDPSYPALLAKAQSWFFSGSQDERVKAVVDAAGRQVAWYTRGDLTNIYTKAQLEDVLQHCLHLARREAQAWLAKHFAPLWQSYPTWLATNAPLERDWGSDADQIPDSLIGPGWALGSRHTFDALPEFLAQPAGRWQPHGAKLFGWPRDSFGDFASKQTETRTALDDRLSLTVDAKGRVVSWSADPDLLRWHTLGEIEWMLTSMYLSICKDLQLRLSALARQTNPDVGIRTLAMGLVDFSVHAPEFEKLRWCSAAPMRQEYEPLPKRSDALADKFGLRVRVPGSESDRLDLYSEASQIAVTCVDRPEALLSVSVGGDCAPLDVRVDPAWSQRYAEEDVPWLLDQLYQRAVDLVLEAQIRVLLPVWRTPEHLVVDRDVARLWFLVGLPAPFHRAPTAVLDD</sequence>
<gene>
    <name evidence="2" type="ORF">HMPREF9336_02290</name>
</gene>
<reference evidence="2 3" key="1">
    <citation type="journal article" date="2011" name="Stand. Genomic Sci.">
        <title>High quality draft genome sequence of Segniliparus rugosus CDC 945(T)= (ATCC BAA-974(T)).</title>
        <authorList>
            <person name="Earl A.M."/>
            <person name="Desjardins C.A."/>
            <person name="Fitzgerald M.G."/>
            <person name="Arachchi H.M."/>
            <person name="Zeng Q."/>
            <person name="Mehta T."/>
            <person name="Griggs A."/>
            <person name="Birren B.W."/>
            <person name="Toney N.C."/>
            <person name="Carr J."/>
            <person name="Posey J."/>
            <person name="Butler W.R."/>
        </authorList>
    </citation>
    <scope>NUCLEOTIDE SEQUENCE [LARGE SCALE GENOMIC DNA]</scope>
    <source>
        <strain evidence="3">ATCC BAA-974 / DSM 45345 / CCUG 50838 / CIP 108380 / JCM 13579 / CDC 945</strain>
    </source>
</reference>
<dbReference type="OrthoDB" id="9782326at2"/>
<accession>E5XS18</accession>
<evidence type="ECO:0000256" key="1">
    <source>
        <dbReference type="SAM" id="MobiDB-lite"/>
    </source>
</evidence>
<evidence type="ECO:0000313" key="2">
    <source>
        <dbReference type="EMBL" id="EFV12803.1"/>
    </source>
</evidence>
<dbReference type="HOGENOM" id="CLU_462226_0_0_11"/>
<dbReference type="RefSeq" id="WP_007470504.1">
    <property type="nucleotide sequence ID" value="NZ_KI391953.1"/>
</dbReference>
<keyword evidence="3" id="KW-1185">Reference proteome</keyword>
<dbReference type="AlphaFoldDB" id="E5XS18"/>
<proteinExistence type="predicted"/>
<name>E5XS18_SEGRC</name>
<dbReference type="EMBL" id="ACZI02000002">
    <property type="protein sequence ID" value="EFV12803.1"/>
    <property type="molecule type" value="Genomic_DNA"/>
</dbReference>
<dbReference type="STRING" id="679197.HMPREF9336_02290"/>
<protein>
    <submittedName>
        <fullName evidence="2">Uncharacterized protein</fullName>
    </submittedName>
</protein>
<feature type="region of interest" description="Disordered" evidence="1">
    <location>
        <begin position="157"/>
        <end position="177"/>
    </location>
</feature>
<feature type="region of interest" description="Disordered" evidence="1">
    <location>
        <begin position="1"/>
        <end position="43"/>
    </location>
</feature>
<comment type="caution">
    <text evidence="2">The sequence shown here is derived from an EMBL/GenBank/DDBJ whole genome shotgun (WGS) entry which is preliminary data.</text>
</comment>
<evidence type="ECO:0000313" key="3">
    <source>
        <dbReference type="Proteomes" id="UP000004816"/>
    </source>
</evidence>
<organism evidence="2 3">
    <name type="scientific">Segniliparus rugosus (strain ATCC BAA-974 / DSM 45345 / CCUG 50838 / CIP 108380 / JCM 13579 / CDC 945)</name>
    <dbReference type="NCBI Taxonomy" id="679197"/>
    <lineage>
        <taxon>Bacteria</taxon>
        <taxon>Bacillati</taxon>
        <taxon>Actinomycetota</taxon>
        <taxon>Actinomycetes</taxon>
        <taxon>Mycobacteriales</taxon>
        <taxon>Segniliparaceae</taxon>
        <taxon>Segniliparus</taxon>
    </lineage>
</organism>
<dbReference type="Proteomes" id="UP000004816">
    <property type="component" value="Unassembled WGS sequence"/>
</dbReference>